<evidence type="ECO:0000313" key="8">
    <source>
        <dbReference type="Proteomes" id="UP000593567"/>
    </source>
</evidence>
<organism evidence="7 8">
    <name type="scientific">Bugula neritina</name>
    <name type="common">Brown bryozoan</name>
    <name type="synonym">Sertularia neritina</name>
    <dbReference type="NCBI Taxonomy" id="10212"/>
    <lineage>
        <taxon>Eukaryota</taxon>
        <taxon>Metazoa</taxon>
        <taxon>Spiralia</taxon>
        <taxon>Lophotrochozoa</taxon>
        <taxon>Bryozoa</taxon>
        <taxon>Gymnolaemata</taxon>
        <taxon>Cheilostomatida</taxon>
        <taxon>Flustrina</taxon>
        <taxon>Buguloidea</taxon>
        <taxon>Bugulidae</taxon>
        <taxon>Bugula</taxon>
    </lineage>
</organism>
<evidence type="ECO:0000259" key="6">
    <source>
        <dbReference type="Pfam" id="PF00828"/>
    </source>
</evidence>
<dbReference type="Proteomes" id="UP000593567">
    <property type="component" value="Unassembled WGS sequence"/>
</dbReference>
<evidence type="ECO:0000256" key="4">
    <source>
        <dbReference type="ARBA" id="ARBA00035299"/>
    </source>
</evidence>
<proteinExistence type="inferred from homology"/>
<keyword evidence="3" id="KW-0687">Ribonucleoprotein</keyword>
<comment type="caution">
    <text evidence="7">The sequence shown here is derived from an EMBL/GenBank/DDBJ whole genome shotgun (WGS) entry which is preliminary data.</text>
</comment>
<reference evidence="7" key="1">
    <citation type="submission" date="2020-06" db="EMBL/GenBank/DDBJ databases">
        <title>Draft genome of Bugula neritina, a colonial animal packing powerful symbionts and potential medicines.</title>
        <authorList>
            <person name="Rayko M."/>
        </authorList>
    </citation>
    <scope>NUCLEOTIDE SEQUENCE [LARGE SCALE GENOMIC DNA]</scope>
    <source>
        <strain evidence="7">Kwan_BN1</strain>
    </source>
</reference>
<keyword evidence="2" id="KW-0689">Ribosomal protein</keyword>
<evidence type="ECO:0000256" key="1">
    <source>
        <dbReference type="ARBA" id="ARBA00007320"/>
    </source>
</evidence>
<dbReference type="Pfam" id="PF00828">
    <property type="entry name" value="Ribosomal_L27A"/>
    <property type="match status" value="1"/>
</dbReference>
<gene>
    <name evidence="7" type="ORF">EB796_021844</name>
</gene>
<evidence type="ECO:0000256" key="5">
    <source>
        <dbReference type="ARBA" id="ARBA00035423"/>
    </source>
</evidence>
<name>A0A7J7J188_BUGNE</name>
<evidence type="ECO:0000313" key="7">
    <source>
        <dbReference type="EMBL" id="KAF6019873.1"/>
    </source>
</evidence>
<dbReference type="GO" id="GO:0005762">
    <property type="term" value="C:mitochondrial large ribosomal subunit"/>
    <property type="evidence" value="ECO:0007669"/>
    <property type="project" value="TreeGrafter"/>
</dbReference>
<comment type="similarity">
    <text evidence="1">Belongs to the universal ribosomal protein uL15 family.</text>
</comment>
<dbReference type="PANTHER" id="PTHR12934:SF11">
    <property type="entry name" value="LARGE RIBOSOMAL SUBUNIT PROTEIN UL15M"/>
    <property type="match status" value="1"/>
</dbReference>
<sequence>MIDLGRVDVNRPIDITALCNSQLIKVDRELNQYGIHLTDEGADVFDAKVFLEVQWVDEVAVAAIEKSGSLVRSRYYDPKSLSAAINPAKFFGFGKPIPTCKTPTVDVLEYYSGARGRGYLADTSEIEKDKIEMAQKYGYSIPELCDRVQQLAMESKNELQIFYGLQPGWIVNLADKEILKPVDPELQKLYNTNSVLV</sequence>
<dbReference type="PANTHER" id="PTHR12934">
    <property type="entry name" value="50S RIBOSOMAL PROTEIN L15"/>
    <property type="match status" value="1"/>
</dbReference>
<dbReference type="GO" id="GO:0003735">
    <property type="term" value="F:structural constituent of ribosome"/>
    <property type="evidence" value="ECO:0007669"/>
    <property type="project" value="InterPro"/>
</dbReference>
<feature type="domain" description="Large ribosomal subunit protein uL15/eL18" evidence="6">
    <location>
        <begin position="2"/>
        <end position="69"/>
    </location>
</feature>
<dbReference type="EMBL" id="VXIV02003208">
    <property type="protein sequence ID" value="KAF6019873.1"/>
    <property type="molecule type" value="Genomic_DNA"/>
</dbReference>
<accession>A0A7J7J188</accession>
<dbReference type="InterPro" id="IPR021131">
    <property type="entry name" value="Ribosomal_uL15/eL18"/>
</dbReference>
<dbReference type="GO" id="GO:0006412">
    <property type="term" value="P:translation"/>
    <property type="evidence" value="ECO:0007669"/>
    <property type="project" value="InterPro"/>
</dbReference>
<protein>
    <recommendedName>
        <fullName evidence="4">Large ribosomal subunit protein uL15m</fullName>
    </recommendedName>
    <alternativeName>
        <fullName evidence="5">39S ribosomal protein L15, mitochondrial</fullName>
    </alternativeName>
</protein>
<evidence type="ECO:0000256" key="2">
    <source>
        <dbReference type="ARBA" id="ARBA00022980"/>
    </source>
</evidence>
<dbReference type="OrthoDB" id="361383at2759"/>
<dbReference type="InterPro" id="IPR005749">
    <property type="entry name" value="Ribosomal_uL15_bac-type"/>
</dbReference>
<keyword evidence="8" id="KW-1185">Reference proteome</keyword>
<dbReference type="AlphaFoldDB" id="A0A7J7J188"/>
<evidence type="ECO:0000256" key="3">
    <source>
        <dbReference type="ARBA" id="ARBA00023274"/>
    </source>
</evidence>